<dbReference type="Proteomes" id="UP000054321">
    <property type="component" value="Unassembled WGS sequence"/>
</dbReference>
<dbReference type="HOGENOM" id="CLU_1277947_0_0_1"/>
<reference evidence="2" key="2">
    <citation type="submission" date="2015-01" db="EMBL/GenBank/DDBJ databases">
        <title>Evolutionary Origins and Diversification of the Mycorrhizal Mutualists.</title>
        <authorList>
            <consortium name="DOE Joint Genome Institute"/>
            <consortium name="Mycorrhizal Genomics Consortium"/>
            <person name="Kohler A."/>
            <person name="Kuo A."/>
            <person name="Nagy L.G."/>
            <person name="Floudas D."/>
            <person name="Copeland A."/>
            <person name="Barry K.W."/>
            <person name="Cichocki N."/>
            <person name="Veneault-Fourrey C."/>
            <person name="LaButti K."/>
            <person name="Lindquist E.A."/>
            <person name="Lipzen A."/>
            <person name="Lundell T."/>
            <person name="Morin E."/>
            <person name="Murat C."/>
            <person name="Riley R."/>
            <person name="Ohm R."/>
            <person name="Sun H."/>
            <person name="Tunlid A."/>
            <person name="Henrissat B."/>
            <person name="Grigoriev I.V."/>
            <person name="Hibbett D.S."/>
            <person name="Martin F."/>
        </authorList>
    </citation>
    <scope>NUCLEOTIDE SEQUENCE [LARGE SCALE GENOMIC DNA]</scope>
    <source>
        <strain evidence="2">Zn</strain>
    </source>
</reference>
<sequence>MPAPGDGYLPNVGISDTTQFTDMTLYKKGLVHFCMCPTGSEEAVYYVTNCTWNRGSPDLTMYHGSDKNSPIIAVGHLTRCSTNTVGVGDYSKADTDKAMTWETLQCSNKWSYAKYNYDFTFGEKKIRCKFEWRRVKRCPYILQLVELSNPDIVLGAFLPGPGFKMKIRGRILVKKGYGEDWERMAMLTGLVLLELMRRRVRPLRTTTVTSLMTEQK</sequence>
<dbReference type="EMBL" id="KN832879">
    <property type="protein sequence ID" value="KIM99061.1"/>
    <property type="molecule type" value="Genomic_DNA"/>
</dbReference>
<gene>
    <name evidence="1" type="ORF">OIDMADRAFT_56232</name>
</gene>
<organism evidence="1 2">
    <name type="scientific">Oidiodendron maius (strain Zn)</name>
    <dbReference type="NCBI Taxonomy" id="913774"/>
    <lineage>
        <taxon>Eukaryota</taxon>
        <taxon>Fungi</taxon>
        <taxon>Dikarya</taxon>
        <taxon>Ascomycota</taxon>
        <taxon>Pezizomycotina</taxon>
        <taxon>Leotiomycetes</taxon>
        <taxon>Leotiomycetes incertae sedis</taxon>
        <taxon>Myxotrichaceae</taxon>
        <taxon>Oidiodendron</taxon>
    </lineage>
</organism>
<evidence type="ECO:0000313" key="1">
    <source>
        <dbReference type="EMBL" id="KIM99061.1"/>
    </source>
</evidence>
<protein>
    <submittedName>
        <fullName evidence="1">Uncharacterized protein</fullName>
    </submittedName>
</protein>
<evidence type="ECO:0000313" key="2">
    <source>
        <dbReference type="Proteomes" id="UP000054321"/>
    </source>
</evidence>
<keyword evidence="2" id="KW-1185">Reference proteome</keyword>
<dbReference type="STRING" id="913774.A0A0C3H9N9"/>
<dbReference type="AlphaFoldDB" id="A0A0C3H9N9"/>
<dbReference type="InParanoid" id="A0A0C3H9N9"/>
<proteinExistence type="predicted"/>
<reference evidence="1 2" key="1">
    <citation type="submission" date="2014-04" db="EMBL/GenBank/DDBJ databases">
        <authorList>
            <consortium name="DOE Joint Genome Institute"/>
            <person name="Kuo A."/>
            <person name="Martino E."/>
            <person name="Perotto S."/>
            <person name="Kohler A."/>
            <person name="Nagy L.G."/>
            <person name="Floudas D."/>
            <person name="Copeland A."/>
            <person name="Barry K.W."/>
            <person name="Cichocki N."/>
            <person name="Veneault-Fourrey C."/>
            <person name="LaButti K."/>
            <person name="Lindquist E.A."/>
            <person name="Lipzen A."/>
            <person name="Lundell T."/>
            <person name="Morin E."/>
            <person name="Murat C."/>
            <person name="Sun H."/>
            <person name="Tunlid A."/>
            <person name="Henrissat B."/>
            <person name="Grigoriev I.V."/>
            <person name="Hibbett D.S."/>
            <person name="Martin F."/>
            <person name="Nordberg H.P."/>
            <person name="Cantor M.N."/>
            <person name="Hua S.X."/>
        </authorList>
    </citation>
    <scope>NUCLEOTIDE SEQUENCE [LARGE SCALE GENOMIC DNA]</scope>
    <source>
        <strain evidence="1 2">Zn</strain>
    </source>
</reference>
<accession>A0A0C3H9N9</accession>
<dbReference type="OrthoDB" id="3431997at2759"/>
<name>A0A0C3H9N9_OIDMZ</name>